<dbReference type="SUPFAM" id="SSF54373">
    <property type="entry name" value="FAD-linked reductases, C-terminal domain"/>
    <property type="match status" value="1"/>
</dbReference>
<dbReference type="EC" id="1.1.5.3" evidence="4"/>
<dbReference type="InterPro" id="IPR006076">
    <property type="entry name" value="FAD-dep_OxRdtase"/>
</dbReference>
<evidence type="ECO:0000256" key="1">
    <source>
        <dbReference type="ARBA" id="ARBA00001974"/>
    </source>
</evidence>
<feature type="domain" description="FAD dependent oxidoreductase" evidence="11">
    <location>
        <begin position="28"/>
        <end position="351"/>
    </location>
</feature>
<proteinExistence type="inferred from homology"/>
<evidence type="ECO:0000256" key="9">
    <source>
        <dbReference type="ARBA" id="ARBA00023002"/>
    </source>
</evidence>
<evidence type="ECO:0000256" key="2">
    <source>
        <dbReference type="ARBA" id="ARBA00004977"/>
    </source>
</evidence>
<keyword evidence="9" id="KW-0560">Oxidoreductase</keyword>
<dbReference type="SUPFAM" id="SSF51905">
    <property type="entry name" value="FAD/NAD(P)-binding domain"/>
    <property type="match status" value="1"/>
</dbReference>
<evidence type="ECO:0000256" key="6">
    <source>
        <dbReference type="ARBA" id="ARBA00022630"/>
    </source>
</evidence>
<evidence type="ECO:0000256" key="3">
    <source>
        <dbReference type="ARBA" id="ARBA00007330"/>
    </source>
</evidence>
<comment type="catalytic activity">
    <reaction evidence="10">
        <text>a quinone + sn-glycerol 3-phosphate = dihydroxyacetone phosphate + a quinol</text>
        <dbReference type="Rhea" id="RHEA:18977"/>
        <dbReference type="ChEBI" id="CHEBI:24646"/>
        <dbReference type="ChEBI" id="CHEBI:57597"/>
        <dbReference type="ChEBI" id="CHEBI:57642"/>
        <dbReference type="ChEBI" id="CHEBI:132124"/>
        <dbReference type="EC" id="1.1.5.3"/>
    </reaction>
</comment>
<dbReference type="InterPro" id="IPR038299">
    <property type="entry name" value="DAO_C_sf"/>
</dbReference>
<protein>
    <recommendedName>
        <fullName evidence="5">Aerobic glycerol-3-phosphate dehydrogenase</fullName>
        <ecNumber evidence="4">1.1.5.3</ecNumber>
    </recommendedName>
</protein>
<dbReference type="Pfam" id="PF16901">
    <property type="entry name" value="DAO_C"/>
    <property type="match status" value="1"/>
</dbReference>
<dbReference type="Gene3D" id="3.30.9.10">
    <property type="entry name" value="D-Amino Acid Oxidase, subunit A, domain 2"/>
    <property type="match status" value="1"/>
</dbReference>
<keyword evidence="6" id="KW-0285">Flavoprotein</keyword>
<accession>A0ABS7UW30</accession>
<dbReference type="Gene3D" id="3.50.50.60">
    <property type="entry name" value="FAD/NAD(P)-binding domain"/>
    <property type="match status" value="1"/>
</dbReference>
<evidence type="ECO:0000259" key="11">
    <source>
        <dbReference type="Pfam" id="PF01266"/>
    </source>
</evidence>
<dbReference type="PANTHER" id="PTHR11985:SF35">
    <property type="entry name" value="ANAEROBIC GLYCEROL-3-PHOSPHATE DEHYDROGENASE SUBUNIT A"/>
    <property type="match status" value="1"/>
</dbReference>
<evidence type="ECO:0000259" key="12">
    <source>
        <dbReference type="Pfam" id="PF16901"/>
    </source>
</evidence>
<name>A0ABS7UW30_9BACI</name>
<dbReference type="PRINTS" id="PR01001">
    <property type="entry name" value="FADG3PDH"/>
</dbReference>
<evidence type="ECO:0000313" key="13">
    <source>
        <dbReference type="EMBL" id="MBZ5752366.1"/>
    </source>
</evidence>
<keyword evidence="8" id="KW-0274">FAD</keyword>
<gene>
    <name evidence="13" type="ORF">K9V48_19445</name>
</gene>
<dbReference type="InterPro" id="IPR036188">
    <property type="entry name" value="FAD/NAD-bd_sf"/>
</dbReference>
<comment type="cofactor">
    <cofactor evidence="1">
        <name>FAD</name>
        <dbReference type="ChEBI" id="CHEBI:57692"/>
    </cofactor>
</comment>
<evidence type="ECO:0000256" key="10">
    <source>
        <dbReference type="ARBA" id="ARBA00049055"/>
    </source>
</evidence>
<comment type="caution">
    <text evidence="13">The sequence shown here is derived from an EMBL/GenBank/DDBJ whole genome shotgun (WGS) entry which is preliminary data.</text>
</comment>
<comment type="pathway">
    <text evidence="2">Polyol metabolism; glycerol degradation via glycerol kinase pathway; glycerone phosphate from sn-glycerol 3-phosphate (aerobic route): step 1/1.</text>
</comment>
<evidence type="ECO:0000313" key="14">
    <source>
        <dbReference type="Proteomes" id="UP001165287"/>
    </source>
</evidence>
<dbReference type="EMBL" id="JAIQUM010000053">
    <property type="protein sequence ID" value="MBZ5752366.1"/>
    <property type="molecule type" value="Genomic_DNA"/>
</dbReference>
<evidence type="ECO:0000256" key="7">
    <source>
        <dbReference type="ARBA" id="ARBA00022798"/>
    </source>
</evidence>
<keyword evidence="14" id="KW-1185">Reference proteome</keyword>
<evidence type="ECO:0000256" key="4">
    <source>
        <dbReference type="ARBA" id="ARBA00013029"/>
    </source>
</evidence>
<dbReference type="InterPro" id="IPR031656">
    <property type="entry name" value="DAO_C"/>
</dbReference>
<evidence type="ECO:0000256" key="8">
    <source>
        <dbReference type="ARBA" id="ARBA00022827"/>
    </source>
</evidence>
<dbReference type="InterPro" id="IPR000447">
    <property type="entry name" value="G3P_DH_FAD-dep"/>
</dbReference>
<dbReference type="Gene3D" id="1.10.8.870">
    <property type="entry name" value="Alpha-glycerophosphate oxidase, cap domain"/>
    <property type="match status" value="1"/>
</dbReference>
<dbReference type="PROSITE" id="PS00978">
    <property type="entry name" value="FAD_G3PDH_2"/>
    <property type="match status" value="1"/>
</dbReference>
<dbReference type="Proteomes" id="UP001165287">
    <property type="component" value="Unassembled WGS sequence"/>
</dbReference>
<dbReference type="PANTHER" id="PTHR11985">
    <property type="entry name" value="GLYCEROL-3-PHOSPHATE DEHYDROGENASE"/>
    <property type="match status" value="1"/>
</dbReference>
<dbReference type="RefSeq" id="WP_224140820.1">
    <property type="nucleotide sequence ID" value="NZ_JAIQUM010000053.1"/>
</dbReference>
<evidence type="ECO:0000256" key="5">
    <source>
        <dbReference type="ARBA" id="ARBA00017956"/>
    </source>
</evidence>
<keyword evidence="7" id="KW-0319">Glycerol metabolism</keyword>
<comment type="similarity">
    <text evidence="3">Belongs to the FAD-dependent glycerol-3-phosphate dehydrogenase family.</text>
</comment>
<sequence>MEVCLVSEQFSSLKRDEIIAKMQAEEFDLLVIGGGITGAGIALDATSRFIKTALVEMQDFAAGTSSRSSKMIHGGLRYLKKLEIKLVSEVGRERAVVYENGPHVTTPEWMIMPLYKKGPNGMFMTTIGLSLYDFLAGVKKEERKSMLDTKKLLALEPKFKQDGLVGGGRFVEYRSDDARLTIEVMKEAATQGATVINYTKVTDFIYKDGKVIGVQIVNQVNGQVSEIRAKKIVNAAGPWVDSLRKKDHSLNSKQLHLTKGIHLVFDQSVLPLKQAVYFDTPDGRMVLMIPRDGKTYVGTTDTAYKGDIAHPRMTVKDIEYVIGMINFIFPSLNITSSDFVSSWVGIRPLIHEVGKGASEISRKDEIWESESGLVTIAGGKLTGYRKMAETIVDLIASKFQQVEGKTFPPCKTKNMPISGGHVGGSKNFEAFMKDKMKLGVGLGLTEETAYSLVKKYGSNIDDLYELVKKDQQEAEKFGVPIDLYAKVIYSITNEFTYTPVDFFLRRTGSLLFDTEWVNQWKIPVMALMGEKLDWNEEQKATFSADLEKHLRDITVPLDEEHELGVGHGL</sequence>
<organism evidence="13 14">
    <name type="scientific">Metabacillus rhizolycopersici</name>
    <dbReference type="NCBI Taxonomy" id="2875709"/>
    <lineage>
        <taxon>Bacteria</taxon>
        <taxon>Bacillati</taxon>
        <taxon>Bacillota</taxon>
        <taxon>Bacilli</taxon>
        <taxon>Bacillales</taxon>
        <taxon>Bacillaceae</taxon>
        <taxon>Metabacillus</taxon>
    </lineage>
</organism>
<dbReference type="Pfam" id="PF01266">
    <property type="entry name" value="DAO"/>
    <property type="match status" value="1"/>
</dbReference>
<feature type="domain" description="Alpha-glycerophosphate oxidase C-terminal" evidence="12">
    <location>
        <begin position="410"/>
        <end position="539"/>
    </location>
</feature>
<reference evidence="13" key="1">
    <citation type="submission" date="2024-05" db="EMBL/GenBank/DDBJ databases">
        <title>Metabacillus sp. nov., isolated from the rhizosphere soil of tomato plants.</title>
        <authorList>
            <person name="Ma R."/>
        </authorList>
    </citation>
    <scope>NUCLEOTIDE SEQUENCE</scope>
    <source>
        <strain evidence="13">DBTR6</strain>
    </source>
</reference>